<dbReference type="Pfam" id="PF00176">
    <property type="entry name" value="SNF2-rel_dom"/>
    <property type="match status" value="1"/>
</dbReference>
<gene>
    <name evidence="4" type="ORF">MONBRDRAFT_38338</name>
</gene>
<dbReference type="GO" id="GO:0140750">
    <property type="term" value="F:nucleosome array spacer activity"/>
    <property type="evidence" value="ECO:0000318"/>
    <property type="project" value="GO_Central"/>
</dbReference>
<dbReference type="SMART" id="SM00490">
    <property type="entry name" value="HELICc"/>
    <property type="match status" value="1"/>
</dbReference>
<protein>
    <recommendedName>
        <fullName evidence="6">TATA-binding protein-associated factor 172</fullName>
    </recommendedName>
</protein>
<dbReference type="PANTHER" id="PTHR36498">
    <property type="entry name" value="TATA-BINDING PROTEIN-ASSOCIATED FACTOR 172"/>
    <property type="match status" value="1"/>
</dbReference>
<dbReference type="InterPro" id="IPR044972">
    <property type="entry name" value="Mot1"/>
</dbReference>
<evidence type="ECO:0000259" key="2">
    <source>
        <dbReference type="PROSITE" id="PS51192"/>
    </source>
</evidence>
<feature type="domain" description="Helicase C-terminal" evidence="3">
    <location>
        <begin position="457"/>
        <end position="630"/>
    </location>
</feature>
<dbReference type="GeneID" id="5893787"/>
<sequence length="692" mass="77409">MPQFLQQALPLLSDTSNDIHRQGAAEAVALLVDTLDLQILPYAVLLVIPVMGRMSDFNADVRAVVARTFGRLLRILPLESGVQDPEEMAASLREEKQKHRTFIDQLMDPTKLENYRLPIKIKASLRSYQQAGIDWMNFLRKYQLHGILCDDMGLGKTLQAFEATGNPDSQHLPSLVVCPSTLTSHWYHEIEKFCEGLTPLRFVGTNASARRALWTQVPEADVVIVSYDVLRNDAEHFAEQRFNYCVLDEGHIIRNTSSKVTLAVKGVQSNHRLILSGTPIQNNVLELWSLFDFLMPGFLGTQRQFNEAYTKPIRASQGVRATNEQQADGALALEALHRQVLPFLLRRLKSEVLTELPPKIIQDYPCELTPVQTHLYEAYSQSQTRSLDSAVDAASSGHSSKQDSQHVFQSLQFLRKVCNHPALALKSGTALAERVLTEVASAHHQPRDYQLSGKLVALRQLLMECEIAGRSGDANADEADLARTAVGRHRALIFAQQRAFLDIVQEELLDKHLPEVTYRRLDGGVPAQQRHDIVVEFNEDPSIDVLLLTTSVGGLGLTLTGADTVIFLEHDWNPMKDLQAMDRAHRLGQTRVVNVYRLITQRTLEEKIMSLQRFKINVADTVVNAENASLSSMGTSQLLSLFKVDEGDSAGATGRADAREGSLTNLMTDVEDMWNQTDYEDFNVDAFMEGFS</sequence>
<evidence type="ECO:0000256" key="1">
    <source>
        <dbReference type="ARBA" id="ARBA00022801"/>
    </source>
</evidence>
<dbReference type="InParanoid" id="A9V735"/>
<feature type="domain" description="Helicase ATP-binding" evidence="2">
    <location>
        <begin position="137"/>
        <end position="297"/>
    </location>
</feature>
<dbReference type="GO" id="GO:0005634">
    <property type="term" value="C:nucleus"/>
    <property type="evidence" value="ECO:0000318"/>
    <property type="project" value="GO_Central"/>
</dbReference>
<dbReference type="PANTHER" id="PTHR36498:SF1">
    <property type="entry name" value="TATA-BINDING PROTEIN-ASSOCIATED FACTOR 172"/>
    <property type="match status" value="1"/>
</dbReference>
<dbReference type="GO" id="GO:0005524">
    <property type="term" value="F:ATP binding"/>
    <property type="evidence" value="ECO:0007669"/>
    <property type="project" value="InterPro"/>
</dbReference>
<name>A9V735_MONBE</name>
<proteinExistence type="predicted"/>
<reference evidence="4 5" key="1">
    <citation type="journal article" date="2008" name="Nature">
        <title>The genome of the choanoflagellate Monosiga brevicollis and the origin of metazoans.</title>
        <authorList>
            <consortium name="JGI Sequencing"/>
            <person name="King N."/>
            <person name="Westbrook M.J."/>
            <person name="Young S.L."/>
            <person name="Kuo A."/>
            <person name="Abedin M."/>
            <person name="Chapman J."/>
            <person name="Fairclough S."/>
            <person name="Hellsten U."/>
            <person name="Isogai Y."/>
            <person name="Letunic I."/>
            <person name="Marr M."/>
            <person name="Pincus D."/>
            <person name="Putnam N."/>
            <person name="Rokas A."/>
            <person name="Wright K.J."/>
            <person name="Zuzow R."/>
            <person name="Dirks W."/>
            <person name="Good M."/>
            <person name="Goodstein D."/>
            <person name="Lemons D."/>
            <person name="Li W."/>
            <person name="Lyons J.B."/>
            <person name="Morris A."/>
            <person name="Nichols S."/>
            <person name="Richter D.J."/>
            <person name="Salamov A."/>
            <person name="Bork P."/>
            <person name="Lim W.A."/>
            <person name="Manning G."/>
            <person name="Miller W.T."/>
            <person name="McGinnis W."/>
            <person name="Shapiro H."/>
            <person name="Tjian R."/>
            <person name="Grigoriev I.V."/>
            <person name="Rokhsar D."/>
        </authorList>
    </citation>
    <scope>NUCLEOTIDE SEQUENCE [LARGE SCALE GENOMIC DNA]</scope>
    <source>
        <strain evidence="5">MX1 / ATCC 50154</strain>
    </source>
</reference>
<dbReference type="eggNOG" id="KOG0392">
    <property type="taxonomic scope" value="Eukaryota"/>
</dbReference>
<dbReference type="CDD" id="cd18793">
    <property type="entry name" value="SF2_C_SNF"/>
    <property type="match status" value="1"/>
</dbReference>
<dbReference type="InterPro" id="IPR000330">
    <property type="entry name" value="SNF2_N"/>
</dbReference>
<keyword evidence="5" id="KW-1185">Reference proteome</keyword>
<dbReference type="Proteomes" id="UP000001357">
    <property type="component" value="Unassembled WGS sequence"/>
</dbReference>
<dbReference type="OMA" id="DLFATHM"/>
<dbReference type="FunFam" id="3.40.50.10810:FF:000042">
    <property type="entry name" value="SNF2 family helicase-like protein"/>
    <property type="match status" value="1"/>
</dbReference>
<dbReference type="GO" id="GO:0017025">
    <property type="term" value="F:TBP-class protein binding"/>
    <property type="evidence" value="ECO:0007669"/>
    <property type="project" value="InterPro"/>
</dbReference>
<dbReference type="SMART" id="SM00487">
    <property type="entry name" value="DEXDc"/>
    <property type="match status" value="1"/>
</dbReference>
<dbReference type="InterPro" id="IPR014001">
    <property type="entry name" value="Helicase_ATP-bd"/>
</dbReference>
<dbReference type="SUPFAM" id="SSF52540">
    <property type="entry name" value="P-loop containing nucleoside triphosphate hydrolases"/>
    <property type="match status" value="2"/>
</dbReference>
<dbReference type="RefSeq" id="XP_001748558.1">
    <property type="nucleotide sequence ID" value="XM_001748506.1"/>
</dbReference>
<evidence type="ECO:0000313" key="5">
    <source>
        <dbReference type="Proteomes" id="UP000001357"/>
    </source>
</evidence>
<dbReference type="InterPro" id="IPR027417">
    <property type="entry name" value="P-loop_NTPase"/>
</dbReference>
<keyword evidence="1" id="KW-0378">Hydrolase</keyword>
<dbReference type="InterPro" id="IPR049730">
    <property type="entry name" value="SNF2/RAD54-like_C"/>
</dbReference>
<dbReference type="GO" id="GO:0045944">
    <property type="term" value="P:positive regulation of transcription by RNA polymerase II"/>
    <property type="evidence" value="ECO:0000318"/>
    <property type="project" value="GO_Central"/>
</dbReference>
<dbReference type="InterPro" id="IPR016024">
    <property type="entry name" value="ARM-type_fold"/>
</dbReference>
<dbReference type="Gene3D" id="3.40.50.300">
    <property type="entry name" value="P-loop containing nucleotide triphosphate hydrolases"/>
    <property type="match status" value="1"/>
</dbReference>
<dbReference type="InterPro" id="IPR001650">
    <property type="entry name" value="Helicase_C-like"/>
</dbReference>
<dbReference type="CDD" id="cd17999">
    <property type="entry name" value="DEXHc_Mot1"/>
    <property type="match status" value="1"/>
</dbReference>
<dbReference type="GO" id="GO:0003682">
    <property type="term" value="F:chromatin binding"/>
    <property type="evidence" value="ECO:0000318"/>
    <property type="project" value="GO_Central"/>
</dbReference>
<organism evidence="4 5">
    <name type="scientific">Monosiga brevicollis</name>
    <name type="common">Choanoflagellate</name>
    <dbReference type="NCBI Taxonomy" id="81824"/>
    <lineage>
        <taxon>Eukaryota</taxon>
        <taxon>Choanoflagellata</taxon>
        <taxon>Craspedida</taxon>
        <taxon>Salpingoecidae</taxon>
        <taxon>Monosiga</taxon>
    </lineage>
</organism>
<dbReference type="STRING" id="81824.A9V735"/>
<dbReference type="GO" id="GO:0003677">
    <property type="term" value="F:DNA binding"/>
    <property type="evidence" value="ECO:0000318"/>
    <property type="project" value="GO_Central"/>
</dbReference>
<dbReference type="InterPro" id="IPR038718">
    <property type="entry name" value="SNF2-like_sf"/>
</dbReference>
<dbReference type="PROSITE" id="PS51192">
    <property type="entry name" value="HELICASE_ATP_BIND_1"/>
    <property type="match status" value="1"/>
</dbReference>
<evidence type="ECO:0008006" key="6">
    <source>
        <dbReference type="Google" id="ProtNLM"/>
    </source>
</evidence>
<dbReference type="GO" id="GO:0016887">
    <property type="term" value="F:ATP hydrolysis activity"/>
    <property type="evidence" value="ECO:0007669"/>
    <property type="project" value="InterPro"/>
</dbReference>
<evidence type="ECO:0000313" key="4">
    <source>
        <dbReference type="EMBL" id="EDQ86722.1"/>
    </source>
</evidence>
<dbReference type="GO" id="GO:0000785">
    <property type="term" value="C:chromatin"/>
    <property type="evidence" value="ECO:0000318"/>
    <property type="project" value="GO_Central"/>
</dbReference>
<dbReference type="FunFam" id="3.40.50.300:FF:001793">
    <property type="entry name" value="TATA-binding protein-associated factor"/>
    <property type="match status" value="1"/>
</dbReference>
<dbReference type="Gene3D" id="3.40.50.10810">
    <property type="entry name" value="Tandem AAA-ATPase domain"/>
    <property type="match status" value="1"/>
</dbReference>
<dbReference type="Pfam" id="PF00271">
    <property type="entry name" value="Helicase_C"/>
    <property type="match status" value="1"/>
</dbReference>
<dbReference type="AlphaFoldDB" id="A9V735"/>
<evidence type="ECO:0000259" key="3">
    <source>
        <dbReference type="PROSITE" id="PS51194"/>
    </source>
</evidence>
<accession>A9V735</accession>
<dbReference type="PROSITE" id="PS51194">
    <property type="entry name" value="HELICASE_CTER"/>
    <property type="match status" value="1"/>
</dbReference>
<dbReference type="SUPFAM" id="SSF48371">
    <property type="entry name" value="ARM repeat"/>
    <property type="match status" value="1"/>
</dbReference>
<dbReference type="GO" id="GO:0031507">
    <property type="term" value="P:heterochromatin formation"/>
    <property type="evidence" value="ECO:0000318"/>
    <property type="project" value="GO_Central"/>
</dbReference>
<dbReference type="InterPro" id="IPR044078">
    <property type="entry name" value="Mot1_ATP-bd"/>
</dbReference>
<dbReference type="EMBL" id="CH991564">
    <property type="protein sequence ID" value="EDQ86722.1"/>
    <property type="molecule type" value="Genomic_DNA"/>
</dbReference>
<dbReference type="KEGG" id="mbr:MONBRDRAFT_38338"/>